<feature type="compositionally biased region" description="Basic and acidic residues" evidence="1">
    <location>
        <begin position="286"/>
        <end position="299"/>
    </location>
</feature>
<dbReference type="InterPro" id="IPR014942">
    <property type="entry name" value="AbiEii"/>
</dbReference>
<feature type="region of interest" description="Disordered" evidence="1">
    <location>
        <begin position="286"/>
        <end position="307"/>
    </location>
</feature>
<dbReference type="OrthoDB" id="4084402at2"/>
<dbReference type="EMBL" id="FOUY01000049">
    <property type="protein sequence ID" value="SFO37885.1"/>
    <property type="molecule type" value="Genomic_DNA"/>
</dbReference>
<dbReference type="AlphaFoldDB" id="A0A1I5GPE4"/>
<dbReference type="Pfam" id="PF08843">
    <property type="entry name" value="AbiEii"/>
    <property type="match status" value="1"/>
</dbReference>
<sequence>MRYADAVSFRRALEQRLKHGAAGDGARLVRNRKHVAFDRLLARLAATAPDRWLLKGGYALDLRLRSGARTTKDVDLDWREVDEELLDTLFDAAEHDMGDYFIFSVERRAHPADRLEGSQRFLVSVSLAGREFETFPLDIAVRAEPIIAYDTLTTADLLGFADVAPVQVPAIRLERQIAEKLHAYTRTYEGDRHSSRTKDLVDIVLIADLESLDAAALRDAIERTFATRGTHPLPQAVPAPPAEWSPPFRELAAAVGLPTDLAAAHTVAVQLLEPVLDGRISSGTWDTEKRRWTREREESDLNGGRIE</sequence>
<dbReference type="GO" id="GO:0016740">
    <property type="term" value="F:transferase activity"/>
    <property type="evidence" value="ECO:0007669"/>
    <property type="project" value="UniProtKB-KW"/>
</dbReference>
<evidence type="ECO:0000313" key="2">
    <source>
        <dbReference type="EMBL" id="SFO37885.1"/>
    </source>
</evidence>
<name>A0A1I5GPE4_PSUAM</name>
<protein>
    <submittedName>
        <fullName evidence="2">Predicted nucleotidyltransferase component of viral defense system</fullName>
    </submittedName>
</protein>
<accession>A0A1I5GPE4</accession>
<evidence type="ECO:0000313" key="3">
    <source>
        <dbReference type="Proteomes" id="UP000199614"/>
    </source>
</evidence>
<keyword evidence="3" id="KW-1185">Reference proteome</keyword>
<dbReference type="Gene3D" id="3.30.460.40">
    <property type="match status" value="1"/>
</dbReference>
<evidence type="ECO:0000256" key="1">
    <source>
        <dbReference type="SAM" id="MobiDB-lite"/>
    </source>
</evidence>
<proteinExistence type="predicted"/>
<dbReference type="Proteomes" id="UP000199614">
    <property type="component" value="Unassembled WGS sequence"/>
</dbReference>
<organism evidence="2 3">
    <name type="scientific">Pseudonocardia ammonioxydans</name>
    <dbReference type="NCBI Taxonomy" id="260086"/>
    <lineage>
        <taxon>Bacteria</taxon>
        <taxon>Bacillati</taxon>
        <taxon>Actinomycetota</taxon>
        <taxon>Actinomycetes</taxon>
        <taxon>Pseudonocardiales</taxon>
        <taxon>Pseudonocardiaceae</taxon>
        <taxon>Pseudonocardia</taxon>
    </lineage>
</organism>
<keyword evidence="2" id="KW-0808">Transferase</keyword>
<reference evidence="2 3" key="1">
    <citation type="submission" date="2016-10" db="EMBL/GenBank/DDBJ databases">
        <authorList>
            <person name="de Groot N.N."/>
        </authorList>
    </citation>
    <scope>NUCLEOTIDE SEQUENCE [LARGE SCALE GENOMIC DNA]</scope>
    <source>
        <strain evidence="2 3">CGMCC 4.1877</strain>
    </source>
</reference>
<gene>
    <name evidence="2" type="ORF">SAMN05216207_104922</name>
</gene>